<keyword evidence="8" id="KW-1185">Reference proteome</keyword>
<dbReference type="CDD" id="cd11010">
    <property type="entry name" value="S1-P1_nuclease"/>
    <property type="match status" value="1"/>
</dbReference>
<dbReference type="EMBL" id="LR699119">
    <property type="protein sequence ID" value="VVC76570.1"/>
    <property type="molecule type" value="Genomic_DNA"/>
</dbReference>
<evidence type="ECO:0000256" key="2">
    <source>
        <dbReference type="ARBA" id="ARBA00022723"/>
    </source>
</evidence>
<evidence type="ECO:0000256" key="4">
    <source>
        <dbReference type="ARBA" id="ARBA00022801"/>
    </source>
</evidence>
<evidence type="ECO:0000313" key="8">
    <source>
        <dbReference type="Proteomes" id="UP000324194"/>
    </source>
</evidence>
<dbReference type="OrthoDB" id="267579at2"/>
<keyword evidence="1" id="KW-0540">Nuclease</keyword>
<keyword evidence="4" id="KW-0378">Hydrolase</keyword>
<dbReference type="KEGG" id="asip:AQUSIP_18860"/>
<reference evidence="7 8" key="1">
    <citation type="submission" date="2019-08" db="EMBL/GenBank/DDBJ databases">
        <authorList>
            <person name="Guy L."/>
        </authorList>
    </citation>
    <scope>NUCLEOTIDE SEQUENCE [LARGE SCALE GENOMIC DNA]</scope>
    <source>
        <strain evidence="7 8">SGT-108</strain>
    </source>
</reference>
<dbReference type="GO" id="GO:0004519">
    <property type="term" value="F:endonuclease activity"/>
    <property type="evidence" value="ECO:0007669"/>
    <property type="project" value="UniProtKB-KW"/>
</dbReference>
<dbReference type="RefSeq" id="WP_148339881.1">
    <property type="nucleotide sequence ID" value="NZ_LR699119.1"/>
</dbReference>
<dbReference type="GO" id="GO:0006308">
    <property type="term" value="P:DNA catabolic process"/>
    <property type="evidence" value="ECO:0007669"/>
    <property type="project" value="InterPro"/>
</dbReference>
<accession>A0A5E4PHR0</accession>
<dbReference type="AlphaFoldDB" id="A0A5E4PHR0"/>
<name>A0A5E4PHR0_9COXI</name>
<dbReference type="Gene3D" id="1.10.575.10">
    <property type="entry name" value="P1 Nuclease"/>
    <property type="match status" value="1"/>
</dbReference>
<dbReference type="GO" id="GO:0046872">
    <property type="term" value="F:metal ion binding"/>
    <property type="evidence" value="ECO:0007669"/>
    <property type="project" value="UniProtKB-KW"/>
</dbReference>
<keyword evidence="6" id="KW-0325">Glycoprotein</keyword>
<proteinExistence type="predicted"/>
<keyword evidence="5" id="KW-1015">Disulfide bond</keyword>
<dbReference type="PANTHER" id="PTHR33146">
    <property type="entry name" value="ENDONUCLEASE 4"/>
    <property type="match status" value="1"/>
</dbReference>
<evidence type="ECO:0000313" key="7">
    <source>
        <dbReference type="EMBL" id="VVC76570.1"/>
    </source>
</evidence>
<dbReference type="Proteomes" id="UP000324194">
    <property type="component" value="Chromosome 1"/>
</dbReference>
<evidence type="ECO:0008006" key="9">
    <source>
        <dbReference type="Google" id="ProtNLM"/>
    </source>
</evidence>
<dbReference type="GO" id="GO:0016788">
    <property type="term" value="F:hydrolase activity, acting on ester bonds"/>
    <property type="evidence" value="ECO:0007669"/>
    <property type="project" value="InterPro"/>
</dbReference>
<sequence>MQNPVKRIIMMKTLGRFLSLFCLMFLLPAVSFAWNALGHMVIAEIAYQNLKPDVREKVDALVENLHQQYPEMKSFANISYWPDALRGQKIETYTHWHYIDIAFSTDGTPLQDLVDDDNAVWAVNNIEPVVKNTRANAYERARFLAFLTHIVGDLHQPLHTVSYISAATPNGDKGGNDFYVRYNNERVKLHRLWDGGVGVFEGEGSQTRAHETASNIMALYPESGFGAQVNDITPANWANEGLENAKKYVYNTAPNQALSAAYVEEGRRISEKEAALAGYRLAKILNSIISVGDKN</sequence>
<dbReference type="InterPro" id="IPR008947">
    <property type="entry name" value="PLipase_C/P1_nuclease_dom_sf"/>
</dbReference>
<evidence type="ECO:0000256" key="5">
    <source>
        <dbReference type="ARBA" id="ARBA00023157"/>
    </source>
</evidence>
<dbReference type="GO" id="GO:0003676">
    <property type="term" value="F:nucleic acid binding"/>
    <property type="evidence" value="ECO:0007669"/>
    <property type="project" value="InterPro"/>
</dbReference>
<dbReference type="InterPro" id="IPR003154">
    <property type="entry name" value="S1/P1nuclease"/>
</dbReference>
<evidence type="ECO:0000256" key="3">
    <source>
        <dbReference type="ARBA" id="ARBA00022759"/>
    </source>
</evidence>
<dbReference type="PANTHER" id="PTHR33146:SF10">
    <property type="entry name" value="STRAND-SPECIFIC NUCLEASE, PUTATIVE-RELATED"/>
    <property type="match status" value="1"/>
</dbReference>
<evidence type="ECO:0000256" key="1">
    <source>
        <dbReference type="ARBA" id="ARBA00022722"/>
    </source>
</evidence>
<gene>
    <name evidence="7" type="ORF">AQUSIP_18860</name>
</gene>
<protein>
    <recommendedName>
        <fullName evidence="9">Nuclease S1</fullName>
    </recommendedName>
</protein>
<keyword evidence="3" id="KW-0255">Endonuclease</keyword>
<organism evidence="7 8">
    <name type="scientific">Aquicella siphonis</name>
    <dbReference type="NCBI Taxonomy" id="254247"/>
    <lineage>
        <taxon>Bacteria</taxon>
        <taxon>Pseudomonadati</taxon>
        <taxon>Pseudomonadota</taxon>
        <taxon>Gammaproteobacteria</taxon>
        <taxon>Legionellales</taxon>
        <taxon>Coxiellaceae</taxon>
        <taxon>Aquicella</taxon>
    </lineage>
</organism>
<keyword evidence="2" id="KW-0479">Metal-binding</keyword>
<dbReference type="SUPFAM" id="SSF48537">
    <property type="entry name" value="Phospholipase C/P1 nuclease"/>
    <property type="match status" value="1"/>
</dbReference>
<evidence type="ECO:0000256" key="6">
    <source>
        <dbReference type="ARBA" id="ARBA00023180"/>
    </source>
</evidence>
<dbReference type="Pfam" id="PF02265">
    <property type="entry name" value="S1-P1_nuclease"/>
    <property type="match status" value="1"/>
</dbReference>